<feature type="region of interest" description="Disordered" evidence="1">
    <location>
        <begin position="1"/>
        <end position="36"/>
    </location>
</feature>
<reference evidence="2" key="1">
    <citation type="submission" date="2022-06" db="EMBL/GenBank/DDBJ databases">
        <title>Genomic Encyclopedia of Archaeal and Bacterial Type Strains, Phase II (KMG-II): from individual species to whole genera.</title>
        <authorList>
            <person name="Goeker M."/>
        </authorList>
    </citation>
    <scope>NUCLEOTIDE SEQUENCE</scope>
    <source>
        <strain evidence="2">DSM 43935</strain>
    </source>
</reference>
<dbReference type="AlphaFoldDB" id="A0AAE3KMY7"/>
<feature type="region of interest" description="Disordered" evidence="1">
    <location>
        <begin position="61"/>
        <end position="98"/>
    </location>
</feature>
<dbReference type="NCBIfam" id="TIGR04186">
    <property type="entry name" value="GRASP_targ"/>
    <property type="match status" value="1"/>
</dbReference>
<name>A0AAE3KMY7_9PSEU</name>
<evidence type="ECO:0000313" key="3">
    <source>
        <dbReference type="Proteomes" id="UP001206128"/>
    </source>
</evidence>
<organism evidence="2 3">
    <name type="scientific">Goodfellowiella coeruleoviolacea</name>
    <dbReference type="NCBI Taxonomy" id="334858"/>
    <lineage>
        <taxon>Bacteria</taxon>
        <taxon>Bacillati</taxon>
        <taxon>Actinomycetota</taxon>
        <taxon>Actinomycetes</taxon>
        <taxon>Pseudonocardiales</taxon>
        <taxon>Pseudonocardiaceae</taxon>
        <taxon>Goodfellowiella</taxon>
    </lineage>
</organism>
<dbReference type="RefSeq" id="WP_253775692.1">
    <property type="nucleotide sequence ID" value="NZ_JAMTCK010000012.1"/>
</dbReference>
<evidence type="ECO:0000313" key="2">
    <source>
        <dbReference type="EMBL" id="MCP2168143.1"/>
    </source>
</evidence>
<protein>
    <submittedName>
        <fullName evidence="2">ATP-grasp target RiPP</fullName>
    </submittedName>
</protein>
<dbReference type="Proteomes" id="UP001206128">
    <property type="component" value="Unassembled WGS sequence"/>
</dbReference>
<gene>
    <name evidence="2" type="ORF">LX83_005017</name>
</gene>
<dbReference type="EMBL" id="JAMTCK010000012">
    <property type="protein sequence ID" value="MCP2168143.1"/>
    <property type="molecule type" value="Genomic_DNA"/>
</dbReference>
<keyword evidence="3" id="KW-1185">Reference proteome</keyword>
<sequence>MTNTTMGLVAWPPADPNLRSSDVPSGPGVRPWGLTRTTPVGAAHHFDGLHYDPERQITTTADGVPLIDADRPKDPTGPYTPCDTKFDHQWETDSDPAD</sequence>
<dbReference type="InterPro" id="IPR026496">
    <property type="entry name" value="GRASP_targ"/>
</dbReference>
<accession>A0AAE3KMY7</accession>
<comment type="caution">
    <text evidence="2">The sequence shown here is derived from an EMBL/GenBank/DDBJ whole genome shotgun (WGS) entry which is preliminary data.</text>
</comment>
<proteinExistence type="predicted"/>
<evidence type="ECO:0000256" key="1">
    <source>
        <dbReference type="SAM" id="MobiDB-lite"/>
    </source>
</evidence>